<dbReference type="GO" id="GO:0005886">
    <property type="term" value="C:plasma membrane"/>
    <property type="evidence" value="ECO:0007669"/>
    <property type="project" value="UniProtKB-SubCell"/>
</dbReference>
<proteinExistence type="predicted"/>
<dbReference type="Pfam" id="PF00664">
    <property type="entry name" value="ABC_membrane"/>
    <property type="match status" value="1"/>
</dbReference>
<dbReference type="OrthoDB" id="9882334at2"/>
<dbReference type="Gene3D" id="1.20.1560.10">
    <property type="entry name" value="ABC transporter type 1, transmembrane domain"/>
    <property type="match status" value="1"/>
</dbReference>
<dbReference type="InterPro" id="IPR036640">
    <property type="entry name" value="ABC1_TM_sf"/>
</dbReference>
<dbReference type="SUPFAM" id="SSF90123">
    <property type="entry name" value="ABC transporter transmembrane region"/>
    <property type="match status" value="1"/>
</dbReference>
<feature type="transmembrane region" description="Helical" evidence="5">
    <location>
        <begin position="55"/>
        <end position="80"/>
    </location>
</feature>
<gene>
    <name evidence="7" type="ORF">GA0061077_0973</name>
</gene>
<name>A0A1C4H501_9BIFI</name>
<dbReference type="PROSITE" id="PS50929">
    <property type="entry name" value="ABC_TM1F"/>
    <property type="match status" value="1"/>
</dbReference>
<dbReference type="STRING" id="1505727.GA0061077_0973"/>
<dbReference type="EMBL" id="FMBL01000002">
    <property type="protein sequence ID" value="SCC80059.1"/>
    <property type="molecule type" value="Genomic_DNA"/>
</dbReference>
<dbReference type="Proteomes" id="UP000242610">
    <property type="component" value="Unassembled WGS sequence"/>
</dbReference>
<evidence type="ECO:0000256" key="5">
    <source>
        <dbReference type="SAM" id="Phobius"/>
    </source>
</evidence>
<keyword evidence="3 5" id="KW-1133">Transmembrane helix</keyword>
<dbReference type="GO" id="GO:0140359">
    <property type="term" value="F:ABC-type transporter activity"/>
    <property type="evidence" value="ECO:0007669"/>
    <property type="project" value="InterPro"/>
</dbReference>
<sequence length="155" mass="17098">MKPVCLIKKYTQGHIVAYMVALLLGISVQVLTLLQPKYSGELIAGVEKHVSITKTTLFLGMLIIIGVVLTAVQQALLGVIGEKTVRDVRMRMTDRFFGMSLLARETNPPAWYSQRITNDAELIKSIPTEFLSLLQGVILLLGSGLALLKLNPIFF</sequence>
<comment type="subcellular location">
    <subcellularLocation>
        <location evidence="1">Cell membrane</location>
        <topology evidence="1">Multi-pass membrane protein</topology>
    </subcellularLocation>
</comment>
<keyword evidence="2 5" id="KW-0812">Transmembrane</keyword>
<dbReference type="RefSeq" id="WP_091847817.1">
    <property type="nucleotide sequence ID" value="NZ_FMBL01000002.1"/>
</dbReference>
<accession>A0A1C4H501</accession>
<evidence type="ECO:0000256" key="3">
    <source>
        <dbReference type="ARBA" id="ARBA00022989"/>
    </source>
</evidence>
<feature type="transmembrane region" description="Helical" evidence="5">
    <location>
        <begin position="15"/>
        <end position="34"/>
    </location>
</feature>
<evidence type="ECO:0000256" key="2">
    <source>
        <dbReference type="ARBA" id="ARBA00022692"/>
    </source>
</evidence>
<dbReference type="InterPro" id="IPR011527">
    <property type="entry name" value="ABC1_TM_dom"/>
</dbReference>
<evidence type="ECO:0000256" key="1">
    <source>
        <dbReference type="ARBA" id="ARBA00004651"/>
    </source>
</evidence>
<feature type="domain" description="ABC transmembrane type-1" evidence="6">
    <location>
        <begin position="20"/>
        <end position="155"/>
    </location>
</feature>
<keyword evidence="4 5" id="KW-0472">Membrane</keyword>
<organism evidence="7 8">
    <name type="scientific">Bifidobacterium commune</name>
    <dbReference type="NCBI Taxonomy" id="1505727"/>
    <lineage>
        <taxon>Bacteria</taxon>
        <taxon>Bacillati</taxon>
        <taxon>Actinomycetota</taxon>
        <taxon>Actinomycetes</taxon>
        <taxon>Bifidobacteriales</taxon>
        <taxon>Bifidobacteriaceae</taxon>
        <taxon>Bifidobacterium</taxon>
    </lineage>
</organism>
<evidence type="ECO:0000313" key="8">
    <source>
        <dbReference type="Proteomes" id="UP000242610"/>
    </source>
</evidence>
<evidence type="ECO:0000259" key="6">
    <source>
        <dbReference type="PROSITE" id="PS50929"/>
    </source>
</evidence>
<reference evidence="8" key="1">
    <citation type="submission" date="2016-08" db="EMBL/GenBank/DDBJ databases">
        <authorList>
            <person name="Varghese N."/>
            <person name="Submissions Spin"/>
        </authorList>
    </citation>
    <scope>NUCLEOTIDE SEQUENCE [LARGE SCALE GENOMIC DNA]</scope>
    <source>
        <strain evidence="8">R-52791</strain>
    </source>
</reference>
<evidence type="ECO:0000313" key="7">
    <source>
        <dbReference type="EMBL" id="SCC80059.1"/>
    </source>
</evidence>
<dbReference type="GO" id="GO:0005524">
    <property type="term" value="F:ATP binding"/>
    <property type="evidence" value="ECO:0007669"/>
    <property type="project" value="InterPro"/>
</dbReference>
<keyword evidence="8" id="KW-1185">Reference proteome</keyword>
<dbReference type="AlphaFoldDB" id="A0A1C4H501"/>
<protein>
    <submittedName>
        <fullName evidence="7">ABC transporter transmembrane region</fullName>
    </submittedName>
</protein>
<evidence type="ECO:0000256" key="4">
    <source>
        <dbReference type="ARBA" id="ARBA00023136"/>
    </source>
</evidence>